<name>A0A0D2P4R8_HYPSF</name>
<organism evidence="2 3">
    <name type="scientific">Hypholoma sublateritium (strain FD-334 SS-4)</name>
    <dbReference type="NCBI Taxonomy" id="945553"/>
    <lineage>
        <taxon>Eukaryota</taxon>
        <taxon>Fungi</taxon>
        <taxon>Dikarya</taxon>
        <taxon>Basidiomycota</taxon>
        <taxon>Agaricomycotina</taxon>
        <taxon>Agaricomycetes</taxon>
        <taxon>Agaricomycetidae</taxon>
        <taxon>Agaricales</taxon>
        <taxon>Agaricineae</taxon>
        <taxon>Strophariaceae</taxon>
        <taxon>Hypholoma</taxon>
    </lineage>
</organism>
<keyword evidence="3" id="KW-1185">Reference proteome</keyword>
<evidence type="ECO:0000313" key="3">
    <source>
        <dbReference type="Proteomes" id="UP000054270"/>
    </source>
</evidence>
<feature type="region of interest" description="Disordered" evidence="1">
    <location>
        <begin position="29"/>
        <end position="141"/>
    </location>
</feature>
<accession>A0A0D2P4R8</accession>
<evidence type="ECO:0000256" key="1">
    <source>
        <dbReference type="SAM" id="MobiDB-lite"/>
    </source>
</evidence>
<feature type="compositionally biased region" description="Basic and acidic residues" evidence="1">
    <location>
        <begin position="32"/>
        <end position="54"/>
    </location>
</feature>
<dbReference type="Proteomes" id="UP000054270">
    <property type="component" value="Unassembled WGS sequence"/>
</dbReference>
<reference evidence="3" key="1">
    <citation type="submission" date="2014-04" db="EMBL/GenBank/DDBJ databases">
        <title>Evolutionary Origins and Diversification of the Mycorrhizal Mutualists.</title>
        <authorList>
            <consortium name="DOE Joint Genome Institute"/>
            <consortium name="Mycorrhizal Genomics Consortium"/>
            <person name="Kohler A."/>
            <person name="Kuo A."/>
            <person name="Nagy L.G."/>
            <person name="Floudas D."/>
            <person name="Copeland A."/>
            <person name="Barry K.W."/>
            <person name="Cichocki N."/>
            <person name="Veneault-Fourrey C."/>
            <person name="LaButti K."/>
            <person name="Lindquist E.A."/>
            <person name="Lipzen A."/>
            <person name="Lundell T."/>
            <person name="Morin E."/>
            <person name="Murat C."/>
            <person name="Riley R."/>
            <person name="Ohm R."/>
            <person name="Sun H."/>
            <person name="Tunlid A."/>
            <person name="Henrissat B."/>
            <person name="Grigoriev I.V."/>
            <person name="Hibbett D.S."/>
            <person name="Martin F."/>
        </authorList>
    </citation>
    <scope>NUCLEOTIDE SEQUENCE [LARGE SCALE GENOMIC DNA]</scope>
    <source>
        <strain evidence="3">FD-334 SS-4</strain>
    </source>
</reference>
<sequence length="286" mass="32249">MPTHTKRPAPSPSPPETVSARERLAALQEQVRLAEKEALDQEAKEKKAEREKQRSASAKRVVPGKSVKKAAPKAQKDDDDDDTPLSKRAQAAGGSRLRRRRSKSPTAAAEGDDDEEYEEADVAPKKRSTKTPMFVDDTSKRDPKEVIECGKGSKWPSCVRCADKPDGPAICEWDREVIESRMMNLPNKRKNCHACHLSKVKCLFEWETDQKRKSSADDDDISAKRLKTDVDMAASMQNIDKHLGMLVKYSVVTSVKREEDFDKVSKMFEEIQSSMREMVPESQEDE</sequence>
<dbReference type="EMBL" id="KN817541">
    <property type="protein sequence ID" value="KJA23646.1"/>
    <property type="molecule type" value="Genomic_DNA"/>
</dbReference>
<feature type="compositionally biased region" description="Acidic residues" evidence="1">
    <location>
        <begin position="110"/>
        <end position="121"/>
    </location>
</feature>
<dbReference type="AlphaFoldDB" id="A0A0D2P4R8"/>
<proteinExistence type="predicted"/>
<protein>
    <submittedName>
        <fullName evidence="2">Uncharacterized protein</fullName>
    </submittedName>
</protein>
<gene>
    <name evidence="2" type="ORF">HYPSUDRAFT_201091</name>
</gene>
<evidence type="ECO:0000313" key="2">
    <source>
        <dbReference type="EMBL" id="KJA23646.1"/>
    </source>
</evidence>